<keyword evidence="1" id="KW-0732">Signal</keyword>
<feature type="signal peptide" evidence="1">
    <location>
        <begin position="1"/>
        <end position="20"/>
    </location>
</feature>
<dbReference type="AlphaFoldDB" id="A0A480IKL5"/>
<organism evidence="2">
    <name type="scientific">Sus scrofa</name>
    <name type="common">Pig</name>
    <dbReference type="NCBI Taxonomy" id="9823"/>
    <lineage>
        <taxon>Eukaryota</taxon>
        <taxon>Metazoa</taxon>
        <taxon>Chordata</taxon>
        <taxon>Craniata</taxon>
        <taxon>Vertebrata</taxon>
        <taxon>Euteleostomi</taxon>
        <taxon>Mammalia</taxon>
        <taxon>Eutheria</taxon>
        <taxon>Laurasiatheria</taxon>
        <taxon>Artiodactyla</taxon>
        <taxon>Suina</taxon>
        <taxon>Suidae</taxon>
        <taxon>Sus</taxon>
    </lineage>
</organism>
<name>A0A480IKL5_PIG</name>
<protein>
    <submittedName>
        <fullName evidence="2">Cation channel sperm-associated protein 1</fullName>
    </submittedName>
</protein>
<dbReference type="EMBL" id="DQIR01081429">
    <property type="protein sequence ID" value="HDA36905.1"/>
    <property type="molecule type" value="Transcribed_RNA"/>
</dbReference>
<accession>A0A480IKL5</accession>
<dbReference type="EMBL" id="DQIR01081431">
    <property type="protein sequence ID" value="HDA36907.1"/>
    <property type="molecule type" value="Transcribed_RNA"/>
</dbReference>
<reference evidence="2" key="1">
    <citation type="journal article" date="2019" name="PeerJ">
        <title>Genes of the pig, Sus scrofa, reconstructed with EvidentialGene.</title>
        <authorList>
            <person name="Gilbert D.G."/>
        </authorList>
    </citation>
    <scope>NUCLEOTIDE SEQUENCE</scope>
</reference>
<evidence type="ECO:0000256" key="1">
    <source>
        <dbReference type="SAM" id="SignalP"/>
    </source>
</evidence>
<sequence length="187" mass="20394">MFCFWLLLLLGLARMPGPGGEEGTQGQSRTLARLMHACTHTLEVHRYTLPSLCPGPAVRTQNRLGFENSVGAQACRPNDLSSRSGDLSRPTRWAGADVWTQTLLEGHFLKSSSPASKAVSTISSMTEAWERNFCWYCSTPATSCRKWNRSSCCLSVKLPNFFSMSCFCMVCSLITSSGSPASLSPGL</sequence>
<feature type="chain" id="PRO_5036114740" evidence="1">
    <location>
        <begin position="21"/>
        <end position="187"/>
    </location>
</feature>
<proteinExistence type="predicted"/>
<evidence type="ECO:0000313" key="2">
    <source>
        <dbReference type="EMBL" id="HDA36907.1"/>
    </source>
</evidence>